<proteinExistence type="predicted"/>
<evidence type="ECO:0000313" key="1">
    <source>
        <dbReference type="EMBL" id="SMY28552.1"/>
    </source>
</evidence>
<evidence type="ECO:0008006" key="3">
    <source>
        <dbReference type="Google" id="ProtNLM"/>
    </source>
</evidence>
<name>A0A1Y6LW01_ZYMTR</name>
<reference evidence="1 2" key="1">
    <citation type="submission" date="2016-10" db="EMBL/GenBank/DDBJ databases">
        <authorList>
            <person name="Varghese N."/>
        </authorList>
    </citation>
    <scope>NUCLEOTIDE SEQUENCE [LARGE SCALE GENOMIC DNA]</scope>
</reference>
<dbReference type="AlphaFoldDB" id="A0A1Y6LW01"/>
<gene>
    <name evidence="1" type="ORF">ZT1A5_G9997</name>
</gene>
<evidence type="ECO:0000313" key="2">
    <source>
        <dbReference type="Proteomes" id="UP000215453"/>
    </source>
</evidence>
<organism evidence="1 2">
    <name type="scientific">Zymoseptoria tritici ST99CH_1A5</name>
    <dbReference type="NCBI Taxonomy" id="1276529"/>
    <lineage>
        <taxon>Eukaryota</taxon>
        <taxon>Fungi</taxon>
        <taxon>Dikarya</taxon>
        <taxon>Ascomycota</taxon>
        <taxon>Pezizomycotina</taxon>
        <taxon>Dothideomycetes</taxon>
        <taxon>Dothideomycetidae</taxon>
        <taxon>Mycosphaerellales</taxon>
        <taxon>Mycosphaerellaceae</taxon>
        <taxon>Zymoseptoria</taxon>
    </lineage>
</organism>
<accession>A0A1Y6LW01</accession>
<sequence>MTSRSSTQDYTWHFNNRHDSDLLVYYGPIDDREELFLKQSILCYQSKLFEKECANAPSAPRGHSHSREAGTTLHVTIEAYYDARMVEGVIHALHRPVHKAKEWLSGMGWEALLRIFDFAEYLGLHEFQPVVRDLLCQRVGEIVDPGEVRRAIDLVGPLQSRYVAHGQFALDLDQVMERLLHQRERTRNRQREQTEATRRDLRRIMGMLCDPDARYQISEGEYERFAEAVKRSNWLL</sequence>
<protein>
    <recommendedName>
        <fullName evidence="3">BTB domain-containing protein</fullName>
    </recommendedName>
</protein>
<dbReference type="EMBL" id="LT882685">
    <property type="protein sequence ID" value="SMY28552.1"/>
    <property type="molecule type" value="Genomic_DNA"/>
</dbReference>
<dbReference type="Proteomes" id="UP000215453">
    <property type="component" value="Chromosome 10"/>
</dbReference>